<accession>A0A3M7LF99</accession>
<evidence type="ECO:0000256" key="1">
    <source>
        <dbReference type="SAM" id="SignalP"/>
    </source>
</evidence>
<keyword evidence="3" id="KW-1185">Reference proteome</keyword>
<proteinExistence type="predicted"/>
<feature type="signal peptide" evidence="1">
    <location>
        <begin position="1"/>
        <end position="29"/>
    </location>
</feature>
<protein>
    <submittedName>
        <fullName evidence="2">Uncharacterized protein</fullName>
    </submittedName>
</protein>
<evidence type="ECO:0000313" key="3">
    <source>
        <dbReference type="Proteomes" id="UP000267524"/>
    </source>
</evidence>
<gene>
    <name evidence="2" type="ORF">D1632_01765</name>
</gene>
<dbReference type="EMBL" id="QWIV01000005">
    <property type="protein sequence ID" value="RMZ60730.1"/>
    <property type="molecule type" value="Genomic_DNA"/>
</dbReference>
<sequence>MKSLLKKNSKTVVAIVIAFSVTASMSFKAPEKIEASVQEASSITASPMTEAKQKKAPVVAAVAAGAAVVAAAAAVVNAGVNVYNAVGGKNNAVEKIKNENDLINQEFLKVSQFD</sequence>
<organism evidence="2 3">
    <name type="scientific">Chryseobacterium nematophagum</name>
    <dbReference type="NCBI Taxonomy" id="2305228"/>
    <lineage>
        <taxon>Bacteria</taxon>
        <taxon>Pseudomonadati</taxon>
        <taxon>Bacteroidota</taxon>
        <taxon>Flavobacteriia</taxon>
        <taxon>Flavobacteriales</taxon>
        <taxon>Weeksellaceae</taxon>
        <taxon>Chryseobacterium group</taxon>
        <taxon>Chryseobacterium</taxon>
    </lineage>
</organism>
<keyword evidence="1" id="KW-0732">Signal</keyword>
<feature type="chain" id="PRO_5018259214" evidence="1">
    <location>
        <begin position="30"/>
        <end position="114"/>
    </location>
</feature>
<evidence type="ECO:0000313" key="2">
    <source>
        <dbReference type="EMBL" id="RMZ60730.1"/>
    </source>
</evidence>
<comment type="caution">
    <text evidence="2">The sequence shown here is derived from an EMBL/GenBank/DDBJ whole genome shotgun (WGS) entry which is preliminary data.</text>
</comment>
<name>A0A3M7LF99_9FLAO</name>
<dbReference type="Proteomes" id="UP000267524">
    <property type="component" value="Unassembled WGS sequence"/>
</dbReference>
<dbReference type="RefSeq" id="WP_122545538.1">
    <property type="nucleotide sequence ID" value="NZ_QWIV01000005.1"/>
</dbReference>
<dbReference type="AlphaFoldDB" id="A0A3M7LF99"/>
<reference evidence="2 3" key="1">
    <citation type="submission" date="2018-08" db="EMBL/GenBank/DDBJ databases">
        <title>Chryseobacterium nematophagum: a novel matrix digesting pathogen of nematodes.</title>
        <authorList>
            <person name="Page A."/>
            <person name="Roberts M."/>
            <person name="Felix M.-A."/>
            <person name="Weir W."/>
        </authorList>
    </citation>
    <scope>NUCLEOTIDE SEQUENCE [LARGE SCALE GENOMIC DNA]</scope>
    <source>
        <strain evidence="2 3">JUb275</strain>
    </source>
</reference>